<feature type="region of interest" description="Disordered" evidence="1">
    <location>
        <begin position="119"/>
        <end position="171"/>
    </location>
</feature>
<dbReference type="PATRIC" id="fig|864069.3.peg.391"/>
<keyword evidence="3" id="KW-1185">Reference proteome</keyword>
<evidence type="ECO:0000313" key="2">
    <source>
        <dbReference type="EMBL" id="EIM30841.1"/>
    </source>
</evidence>
<dbReference type="RefSeq" id="WP_009488980.1">
    <property type="nucleotide sequence ID" value="NZ_CP141050.1"/>
</dbReference>
<gene>
    <name evidence="2" type="ORF">MicloDRAFT_00003680</name>
</gene>
<dbReference type="STRING" id="864069.MicloDRAFT_00003680"/>
<dbReference type="OrthoDB" id="8019566at2"/>
<organism evidence="2 3">
    <name type="scientific">Microvirga lotononidis</name>
    <dbReference type="NCBI Taxonomy" id="864069"/>
    <lineage>
        <taxon>Bacteria</taxon>
        <taxon>Pseudomonadati</taxon>
        <taxon>Pseudomonadota</taxon>
        <taxon>Alphaproteobacteria</taxon>
        <taxon>Hyphomicrobiales</taxon>
        <taxon>Methylobacteriaceae</taxon>
        <taxon>Microvirga</taxon>
    </lineage>
</organism>
<dbReference type="AlphaFoldDB" id="I4Z3P9"/>
<accession>I4Z3P9</accession>
<dbReference type="EMBL" id="JH660635">
    <property type="protein sequence ID" value="EIM30841.1"/>
    <property type="molecule type" value="Genomic_DNA"/>
</dbReference>
<dbReference type="HOGENOM" id="CLU_1561166_0_0_5"/>
<sequence>MSETLPMKIAVGDEVRVHFHPPGSWKSFSEGVVRRVDVTTPEGRFFVLEVRNEVLLDRPHRIRPDFHDYVPYEGRSDFPGRIEVLTPAAQYLEAQDPETEPASLPASVKAPAVSLRGADEQYLDELDLSSESETERTPEAAGDSEPDQVDVEPQPVHKQGGLISALFGRRE</sequence>
<evidence type="ECO:0000256" key="1">
    <source>
        <dbReference type="SAM" id="MobiDB-lite"/>
    </source>
</evidence>
<protein>
    <submittedName>
        <fullName evidence="2">Uncharacterized protein</fullName>
    </submittedName>
</protein>
<dbReference type="Proteomes" id="UP000003947">
    <property type="component" value="Unassembled WGS sequence"/>
</dbReference>
<evidence type="ECO:0000313" key="3">
    <source>
        <dbReference type="Proteomes" id="UP000003947"/>
    </source>
</evidence>
<feature type="compositionally biased region" description="Acidic residues" evidence="1">
    <location>
        <begin position="121"/>
        <end position="132"/>
    </location>
</feature>
<proteinExistence type="predicted"/>
<name>I4Z3P9_9HYPH</name>
<reference evidence="2 3" key="1">
    <citation type="submission" date="2012-02" db="EMBL/GenBank/DDBJ databases">
        <title>Improved High-Quality Draft sequence of Microvirga sp. WSM3557.</title>
        <authorList>
            <consortium name="US DOE Joint Genome Institute"/>
            <person name="Lucas S."/>
            <person name="Han J."/>
            <person name="Lapidus A."/>
            <person name="Cheng J.-F."/>
            <person name="Goodwin L."/>
            <person name="Pitluck S."/>
            <person name="Peters L."/>
            <person name="Zhang X."/>
            <person name="Detter J.C."/>
            <person name="Han C."/>
            <person name="Tapia R."/>
            <person name="Land M."/>
            <person name="Hauser L."/>
            <person name="Kyrpides N."/>
            <person name="Ivanova N."/>
            <person name="Pagani I."/>
            <person name="Brau L."/>
            <person name="Yates R."/>
            <person name="O'Hara G."/>
            <person name="Rui T."/>
            <person name="Howieson J."/>
            <person name="Reeve W."/>
            <person name="Woyke T."/>
        </authorList>
    </citation>
    <scope>NUCLEOTIDE SEQUENCE [LARGE SCALE GENOMIC DNA]</scope>
    <source>
        <strain evidence="2 3">WSM3557</strain>
    </source>
</reference>